<evidence type="ECO:0000313" key="2">
    <source>
        <dbReference type="Proteomes" id="UP000288071"/>
    </source>
</evidence>
<dbReference type="Proteomes" id="UP000288071">
    <property type="component" value="Unassembled WGS sequence"/>
</dbReference>
<gene>
    <name evidence="1" type="ORF">EOW66_02175</name>
</gene>
<name>A0A3S3NDG0_9RHOB</name>
<dbReference type="AlphaFoldDB" id="A0A3S3NDG0"/>
<evidence type="ECO:0000313" key="1">
    <source>
        <dbReference type="EMBL" id="RWR54893.1"/>
    </source>
</evidence>
<organism evidence="1 2">
    <name type="scientific">Paenirhodobacter huangdaonensis</name>
    <dbReference type="NCBI Taxonomy" id="2501515"/>
    <lineage>
        <taxon>Bacteria</taxon>
        <taxon>Pseudomonadati</taxon>
        <taxon>Pseudomonadota</taxon>
        <taxon>Alphaproteobacteria</taxon>
        <taxon>Rhodobacterales</taxon>
        <taxon>Rhodobacter group</taxon>
        <taxon>Paenirhodobacter</taxon>
    </lineage>
</organism>
<keyword evidence="2" id="KW-1185">Reference proteome</keyword>
<reference evidence="1" key="2">
    <citation type="submission" date="2019-01" db="EMBL/GenBank/DDBJ databases">
        <authorList>
            <person name="Li Y."/>
        </authorList>
    </citation>
    <scope>NUCLEOTIDE SEQUENCE [LARGE SCALE GENOMIC DNA]</scope>
    <source>
        <strain evidence="1">CGMCC 1.12963</strain>
    </source>
</reference>
<comment type="caution">
    <text evidence="1">The sequence shown here is derived from an EMBL/GenBank/DDBJ whole genome shotgun (WGS) entry which is preliminary data.</text>
</comment>
<dbReference type="RefSeq" id="WP_128154463.1">
    <property type="nucleotide sequence ID" value="NZ_JBHSOM010000007.1"/>
</dbReference>
<reference evidence="1" key="1">
    <citation type="submission" date="2019-01" db="EMBL/GenBank/DDBJ databases">
        <title>Sinorhodobacter populi sp. nov. isolated from the symptomatic bark tissue of Populus euramericana canker.</title>
        <authorList>
            <person name="Xu G."/>
        </authorList>
    </citation>
    <scope>NUCLEOTIDE SEQUENCE [LARGE SCALE GENOMIC DNA]</scope>
    <source>
        <strain evidence="1">CGMCC 1.12963</strain>
    </source>
</reference>
<dbReference type="EMBL" id="SAVA01000001">
    <property type="protein sequence ID" value="RWR54893.1"/>
    <property type="molecule type" value="Genomic_DNA"/>
</dbReference>
<proteinExistence type="predicted"/>
<accession>A0A3S3NDG0</accession>
<protein>
    <submittedName>
        <fullName evidence="1">Uncharacterized protein</fullName>
    </submittedName>
</protein>
<sequence length="242" mass="27730">MKIDFAITPQSLRDFQRAVDRLVERDAKIASTWALNDTAPKVISHLQERMRLVFDRPTPFALNAFRIRGARPTDLTITVMERPSADRRHFLKVEEAGGARPQTGTERALQYNLKYGGAVSFGVPASGAKLNQYGNWQAGERNQAMSGVQARHDPKMNTTKESRKRYRKRAGYFVPRDGSKLSKGIWKRDGDGDITKVMHFLDRAPRYTPLLGFYDGVEKVYRDELPKQIRRAFEKMIARRSK</sequence>